<reference evidence="2 3" key="1">
    <citation type="journal article" date="2023" name="Sci. Data">
        <title>Genome assembly of the Korean intertidal mud-creeper Batillaria attramentaria.</title>
        <authorList>
            <person name="Patra A.K."/>
            <person name="Ho P.T."/>
            <person name="Jun S."/>
            <person name="Lee S.J."/>
            <person name="Kim Y."/>
            <person name="Won Y.J."/>
        </authorList>
    </citation>
    <scope>NUCLEOTIDE SEQUENCE [LARGE SCALE GENOMIC DNA]</scope>
    <source>
        <strain evidence="2">Wonlab-2016</strain>
    </source>
</reference>
<sequence>MHCPNLNISKTEENSSCQGHYDSRRNSLPQSWAGESTQAPKPTQRKGQRDHVLTGSWRRDASVGNRFRRGSGNLIVLCLRMLMQYAPAGGDQVNSQLDVSPGPTEMGTDVESLISSSVAAASDQATKAGGLE</sequence>
<evidence type="ECO:0000313" key="3">
    <source>
        <dbReference type="Proteomes" id="UP001519460"/>
    </source>
</evidence>
<gene>
    <name evidence="2" type="ORF">BaRGS_00022275</name>
</gene>
<accession>A0ABD0KHH8</accession>
<feature type="compositionally biased region" description="Polar residues" evidence="1">
    <location>
        <begin position="26"/>
        <end position="41"/>
    </location>
</feature>
<evidence type="ECO:0000256" key="1">
    <source>
        <dbReference type="SAM" id="MobiDB-lite"/>
    </source>
</evidence>
<dbReference type="Proteomes" id="UP001519460">
    <property type="component" value="Unassembled WGS sequence"/>
</dbReference>
<protein>
    <submittedName>
        <fullName evidence="2">Uncharacterized protein</fullName>
    </submittedName>
</protein>
<keyword evidence="3" id="KW-1185">Reference proteome</keyword>
<dbReference type="AlphaFoldDB" id="A0ABD0KHH8"/>
<dbReference type="EMBL" id="JACVVK020000178">
    <property type="protein sequence ID" value="KAK7486474.1"/>
    <property type="molecule type" value="Genomic_DNA"/>
</dbReference>
<feature type="compositionally biased region" description="Polar residues" evidence="1">
    <location>
        <begin position="1"/>
        <end position="18"/>
    </location>
</feature>
<comment type="caution">
    <text evidence="2">The sequence shown here is derived from an EMBL/GenBank/DDBJ whole genome shotgun (WGS) entry which is preliminary data.</text>
</comment>
<evidence type="ECO:0000313" key="2">
    <source>
        <dbReference type="EMBL" id="KAK7486474.1"/>
    </source>
</evidence>
<feature type="region of interest" description="Disordered" evidence="1">
    <location>
        <begin position="1"/>
        <end position="55"/>
    </location>
</feature>
<proteinExistence type="predicted"/>
<organism evidence="2 3">
    <name type="scientific">Batillaria attramentaria</name>
    <dbReference type="NCBI Taxonomy" id="370345"/>
    <lineage>
        <taxon>Eukaryota</taxon>
        <taxon>Metazoa</taxon>
        <taxon>Spiralia</taxon>
        <taxon>Lophotrochozoa</taxon>
        <taxon>Mollusca</taxon>
        <taxon>Gastropoda</taxon>
        <taxon>Caenogastropoda</taxon>
        <taxon>Sorbeoconcha</taxon>
        <taxon>Cerithioidea</taxon>
        <taxon>Batillariidae</taxon>
        <taxon>Batillaria</taxon>
    </lineage>
</organism>
<name>A0ABD0KHH8_9CAEN</name>